<reference evidence="1 2" key="1">
    <citation type="submission" date="2024-04" db="EMBL/GenBank/DDBJ databases">
        <authorList>
            <person name="Fracassetti M."/>
        </authorList>
    </citation>
    <scope>NUCLEOTIDE SEQUENCE [LARGE SCALE GENOMIC DNA]</scope>
</reference>
<keyword evidence="2" id="KW-1185">Reference proteome</keyword>
<proteinExistence type="predicted"/>
<name>A0AAV2CEV8_9ROSI</name>
<sequence length="104" mass="11887">MGVGVWKQPQRIINSTKHLETRVMGWQETRAEGDFWEWGSSDDERVLNHAADSIDGRRQRAADSIAKPRQYGRRQLLRRGELSAARITKTPFHKATKSKTVAIS</sequence>
<dbReference type="AlphaFoldDB" id="A0AAV2CEV8"/>
<evidence type="ECO:0000313" key="2">
    <source>
        <dbReference type="Proteomes" id="UP001497516"/>
    </source>
</evidence>
<dbReference type="EMBL" id="OZ034813">
    <property type="protein sequence ID" value="CAL1354290.1"/>
    <property type="molecule type" value="Genomic_DNA"/>
</dbReference>
<organism evidence="1 2">
    <name type="scientific">Linum trigynum</name>
    <dbReference type="NCBI Taxonomy" id="586398"/>
    <lineage>
        <taxon>Eukaryota</taxon>
        <taxon>Viridiplantae</taxon>
        <taxon>Streptophyta</taxon>
        <taxon>Embryophyta</taxon>
        <taxon>Tracheophyta</taxon>
        <taxon>Spermatophyta</taxon>
        <taxon>Magnoliopsida</taxon>
        <taxon>eudicotyledons</taxon>
        <taxon>Gunneridae</taxon>
        <taxon>Pentapetalae</taxon>
        <taxon>rosids</taxon>
        <taxon>fabids</taxon>
        <taxon>Malpighiales</taxon>
        <taxon>Linaceae</taxon>
        <taxon>Linum</taxon>
    </lineage>
</organism>
<evidence type="ECO:0000313" key="1">
    <source>
        <dbReference type="EMBL" id="CAL1354290.1"/>
    </source>
</evidence>
<dbReference type="Proteomes" id="UP001497516">
    <property type="component" value="Chromosome 1"/>
</dbReference>
<gene>
    <name evidence="1" type="ORF">LTRI10_LOCUS2117</name>
</gene>
<accession>A0AAV2CEV8</accession>
<protein>
    <submittedName>
        <fullName evidence="1">Uncharacterized protein</fullName>
    </submittedName>
</protein>